<keyword evidence="1" id="KW-0433">Leucine-rich repeat</keyword>
<dbReference type="STRING" id="10228.B3RI44"/>
<sequence length="404" mass="45878">MEITWLNLALLRDMSRNLIQEIPQKAGLGMPHLSIALFSSTNHRGLAFTTFQNMANLTILSLQNSHIYTICDQAFKELGTLTDLNLSKNKIKDISNMTFYGLYSLKTMNLKDNMIEQVPESALEGLISLQHLNLDNNRFKSINENICFGSRRLKILSINENYIKHANFGALRECLISLNTLLLQKNMISFLNVTSLSNMYALRTLNLRNNPISDISPDAFTVFSNAQVLLISQEKSNERALSALKKLQRLYINPSHVDSAYTFSQNPLLSWIIITNAQNTSFTIKRTRFEGLINLKRLFLEMNKLSVIREKTFVGLNRLLELQWSGTSLGPDNFKYAESPIIVGLLCSHCGIREIKPEHFQKLQTIQALSLLVEITRVGKGLLIKQLILTSCYLEVGYDSLVEK</sequence>
<keyword evidence="3" id="KW-0677">Repeat</keyword>
<organism evidence="4 5">
    <name type="scientific">Trichoplax adhaerens</name>
    <name type="common">Trichoplax reptans</name>
    <dbReference type="NCBI Taxonomy" id="10228"/>
    <lineage>
        <taxon>Eukaryota</taxon>
        <taxon>Metazoa</taxon>
        <taxon>Placozoa</taxon>
        <taxon>Uniplacotomia</taxon>
        <taxon>Trichoplacea</taxon>
        <taxon>Trichoplacidae</taxon>
        <taxon>Trichoplax</taxon>
    </lineage>
</organism>
<dbReference type="SUPFAM" id="SSF52058">
    <property type="entry name" value="L domain-like"/>
    <property type="match status" value="1"/>
</dbReference>
<dbReference type="OrthoDB" id="6363818at2759"/>
<dbReference type="InterPro" id="IPR003591">
    <property type="entry name" value="Leu-rich_rpt_typical-subtyp"/>
</dbReference>
<dbReference type="OMA" id="SHIYTIC"/>
<name>B3RI44_TRIAD</name>
<dbReference type="SMART" id="SM00369">
    <property type="entry name" value="LRR_TYP"/>
    <property type="match status" value="8"/>
</dbReference>
<dbReference type="Gene3D" id="3.80.10.10">
    <property type="entry name" value="Ribonuclease Inhibitor"/>
    <property type="match status" value="3"/>
</dbReference>
<dbReference type="RefSeq" id="XP_002108408.1">
    <property type="nucleotide sequence ID" value="XM_002108372.1"/>
</dbReference>
<keyword evidence="2" id="KW-0732">Signal</keyword>
<dbReference type="PANTHER" id="PTHR24373">
    <property type="entry name" value="SLIT RELATED LEUCINE-RICH REPEAT NEURONAL PROTEIN"/>
    <property type="match status" value="1"/>
</dbReference>
<dbReference type="Pfam" id="PF13855">
    <property type="entry name" value="LRR_8"/>
    <property type="match status" value="3"/>
</dbReference>
<dbReference type="HOGENOM" id="CLU_682127_0_0_1"/>
<dbReference type="InterPro" id="IPR050328">
    <property type="entry name" value="Dev_Immune_Receptor"/>
</dbReference>
<dbReference type="KEGG" id="tad:TRIADDRAFT_51261"/>
<evidence type="ECO:0000256" key="3">
    <source>
        <dbReference type="ARBA" id="ARBA00022737"/>
    </source>
</evidence>
<dbReference type="PANTHER" id="PTHR24373:SF275">
    <property type="entry name" value="TIR DOMAIN-CONTAINING PROTEIN"/>
    <property type="match status" value="1"/>
</dbReference>
<evidence type="ECO:0008006" key="6">
    <source>
        <dbReference type="Google" id="ProtNLM"/>
    </source>
</evidence>
<evidence type="ECO:0000313" key="4">
    <source>
        <dbReference type="EMBL" id="EDV29206.1"/>
    </source>
</evidence>
<dbReference type="InterPro" id="IPR032675">
    <property type="entry name" value="LRR_dom_sf"/>
</dbReference>
<dbReference type="GeneID" id="6749622"/>
<evidence type="ECO:0000313" key="5">
    <source>
        <dbReference type="Proteomes" id="UP000009022"/>
    </source>
</evidence>
<keyword evidence="5" id="KW-1185">Reference proteome</keyword>
<dbReference type="PhylomeDB" id="B3RI44"/>
<dbReference type="CTD" id="6749622"/>
<dbReference type="EMBL" id="DS985241">
    <property type="protein sequence ID" value="EDV29206.1"/>
    <property type="molecule type" value="Genomic_DNA"/>
</dbReference>
<dbReference type="AlphaFoldDB" id="B3RI44"/>
<dbReference type="InParanoid" id="B3RI44"/>
<dbReference type="eggNOG" id="KOG0619">
    <property type="taxonomic scope" value="Eukaryota"/>
</dbReference>
<proteinExistence type="predicted"/>
<dbReference type="PROSITE" id="PS51450">
    <property type="entry name" value="LRR"/>
    <property type="match status" value="3"/>
</dbReference>
<protein>
    <recommendedName>
        <fullName evidence="6">Insulin-like growth factor-binding protein complex acid labile subunit</fullName>
    </recommendedName>
</protein>
<gene>
    <name evidence="4" type="ORF">TRIADDRAFT_51261</name>
</gene>
<accession>B3RI44</accession>
<evidence type="ECO:0000256" key="2">
    <source>
        <dbReference type="ARBA" id="ARBA00022729"/>
    </source>
</evidence>
<dbReference type="InterPro" id="IPR001611">
    <property type="entry name" value="Leu-rich_rpt"/>
</dbReference>
<evidence type="ECO:0000256" key="1">
    <source>
        <dbReference type="ARBA" id="ARBA00022614"/>
    </source>
</evidence>
<reference evidence="4 5" key="1">
    <citation type="journal article" date="2008" name="Nature">
        <title>The Trichoplax genome and the nature of placozoans.</title>
        <authorList>
            <person name="Srivastava M."/>
            <person name="Begovic E."/>
            <person name="Chapman J."/>
            <person name="Putnam N.H."/>
            <person name="Hellsten U."/>
            <person name="Kawashima T."/>
            <person name="Kuo A."/>
            <person name="Mitros T."/>
            <person name="Salamov A."/>
            <person name="Carpenter M.L."/>
            <person name="Signorovitch A.Y."/>
            <person name="Moreno M.A."/>
            <person name="Kamm K."/>
            <person name="Grimwood J."/>
            <person name="Schmutz J."/>
            <person name="Shapiro H."/>
            <person name="Grigoriev I.V."/>
            <person name="Buss L.W."/>
            <person name="Schierwater B."/>
            <person name="Dellaporta S.L."/>
            <person name="Rokhsar D.S."/>
        </authorList>
    </citation>
    <scope>NUCLEOTIDE SEQUENCE [LARGE SCALE GENOMIC DNA]</scope>
    <source>
        <strain evidence="4 5">Grell-BS-1999</strain>
    </source>
</reference>
<dbReference type="Proteomes" id="UP000009022">
    <property type="component" value="Unassembled WGS sequence"/>
</dbReference>